<dbReference type="GO" id="GO:0003677">
    <property type="term" value="F:DNA binding"/>
    <property type="evidence" value="ECO:0007669"/>
    <property type="project" value="UniProtKB-KW"/>
</dbReference>
<dbReference type="EMBL" id="JBIRWE010000001">
    <property type="protein sequence ID" value="MFI1963282.1"/>
    <property type="molecule type" value="Genomic_DNA"/>
</dbReference>
<gene>
    <name evidence="7" type="ORF">ACH429_03940</name>
</gene>
<keyword evidence="3" id="KW-0804">Transcription</keyword>
<evidence type="ECO:0000256" key="4">
    <source>
        <dbReference type="SAM" id="MobiDB-lite"/>
    </source>
</evidence>
<dbReference type="Gene3D" id="1.10.260.40">
    <property type="entry name" value="lambda repressor-like DNA-binding domains"/>
    <property type="match status" value="1"/>
</dbReference>
<comment type="caution">
    <text evidence="7">The sequence shown here is derived from an EMBL/GenBank/DDBJ whole genome shotgun (WGS) entry which is preliminary data.</text>
</comment>
<protein>
    <submittedName>
        <fullName evidence="7">LacI family DNA-binding transcriptional regulator</fullName>
    </submittedName>
</protein>
<feature type="region of interest" description="Disordered" evidence="4">
    <location>
        <begin position="236"/>
        <end position="259"/>
    </location>
</feature>
<evidence type="ECO:0000256" key="1">
    <source>
        <dbReference type="ARBA" id="ARBA00023015"/>
    </source>
</evidence>
<evidence type="ECO:0000259" key="6">
    <source>
        <dbReference type="PROSITE" id="PS50943"/>
    </source>
</evidence>
<keyword evidence="2 7" id="KW-0238">DNA-binding</keyword>
<keyword evidence="8" id="KW-1185">Reference proteome</keyword>
<dbReference type="InterPro" id="IPR010982">
    <property type="entry name" value="Lambda_DNA-bd_dom_sf"/>
</dbReference>
<sequence length="390" mass="40286">MATIKDVAERAGVAPSTVSYVLSGSRKISEDTRRAVRAAIDELGYHPRASARTLRSARTDVIALAVPRVPGEYRAVDGRFAIDITDAARGHGYDVLLMTDLDGVGGLRRVARSGLADGAVLMAVEEDDPRIAALRELGFPTALLGHDDHAALPWTDLDWEAAVALAVREAAAAGHRRVVFLASAEHEIDARRGYALRGLDGARQAAAETGTEVRVVESHREPAVLGRRLREALGYPCPSTGSGVPGPRPSAGSSATPSGAPTALVAQHLTLLPHILDAVPGHLAVIPVGSLPDDLGVRNLPRIDLPVAEMSTAVARLAVEAITAAAGPRPAAAGGAAAPGTANAPTGSALTTEPPHHLIPPRMSGPAVAPPRAPKPDSEPEPDSGLEPDP</sequence>
<dbReference type="Proteomes" id="UP001611548">
    <property type="component" value="Unassembled WGS sequence"/>
</dbReference>
<evidence type="ECO:0000259" key="5">
    <source>
        <dbReference type="PROSITE" id="PS50932"/>
    </source>
</evidence>
<proteinExistence type="predicted"/>
<evidence type="ECO:0000313" key="7">
    <source>
        <dbReference type="EMBL" id="MFI1963282.1"/>
    </source>
</evidence>
<dbReference type="SMART" id="SM00354">
    <property type="entry name" value="HTH_LACI"/>
    <property type="match status" value="1"/>
</dbReference>
<reference evidence="7 8" key="1">
    <citation type="submission" date="2024-10" db="EMBL/GenBank/DDBJ databases">
        <title>The Natural Products Discovery Center: Release of the First 8490 Sequenced Strains for Exploring Actinobacteria Biosynthetic Diversity.</title>
        <authorList>
            <person name="Kalkreuter E."/>
            <person name="Kautsar S.A."/>
            <person name="Yang D."/>
            <person name="Bader C.D."/>
            <person name="Teijaro C.N."/>
            <person name="Fluegel L."/>
            <person name="Davis C.M."/>
            <person name="Simpson J.R."/>
            <person name="Lauterbach L."/>
            <person name="Steele A.D."/>
            <person name="Gui C."/>
            <person name="Meng S."/>
            <person name="Li G."/>
            <person name="Viehrig K."/>
            <person name="Ye F."/>
            <person name="Su P."/>
            <person name="Kiefer A.F."/>
            <person name="Nichols A."/>
            <person name="Cepeda A.J."/>
            <person name="Yan W."/>
            <person name="Fan B."/>
            <person name="Jiang Y."/>
            <person name="Adhikari A."/>
            <person name="Zheng C.-J."/>
            <person name="Schuster L."/>
            <person name="Cowan T.M."/>
            <person name="Smanski M.J."/>
            <person name="Chevrette M.G."/>
            <person name="De Carvalho L.P.S."/>
            <person name="Shen B."/>
        </authorList>
    </citation>
    <scope>NUCLEOTIDE SEQUENCE [LARGE SCALE GENOMIC DNA]</scope>
    <source>
        <strain evidence="7 8">NPDC020327</strain>
    </source>
</reference>
<dbReference type="SUPFAM" id="SSF47413">
    <property type="entry name" value="lambda repressor-like DNA-binding domains"/>
    <property type="match status" value="1"/>
</dbReference>
<name>A0ABW7UPH0_9ACTN</name>
<feature type="domain" description="HTH lacI-type" evidence="5">
    <location>
        <begin position="2"/>
        <end position="56"/>
    </location>
</feature>
<dbReference type="CDD" id="cd01392">
    <property type="entry name" value="HTH_LacI"/>
    <property type="match status" value="1"/>
</dbReference>
<dbReference type="PANTHER" id="PTHR30146:SF153">
    <property type="entry name" value="LACTOSE OPERON REPRESSOR"/>
    <property type="match status" value="1"/>
</dbReference>
<dbReference type="PANTHER" id="PTHR30146">
    <property type="entry name" value="LACI-RELATED TRANSCRIPTIONAL REPRESSOR"/>
    <property type="match status" value="1"/>
</dbReference>
<evidence type="ECO:0000256" key="2">
    <source>
        <dbReference type="ARBA" id="ARBA00023125"/>
    </source>
</evidence>
<feature type="compositionally biased region" description="Acidic residues" evidence="4">
    <location>
        <begin position="379"/>
        <end position="390"/>
    </location>
</feature>
<dbReference type="RefSeq" id="WP_398717998.1">
    <property type="nucleotide sequence ID" value="NZ_JBIRWE010000001.1"/>
</dbReference>
<dbReference type="SUPFAM" id="SSF53822">
    <property type="entry name" value="Periplasmic binding protein-like I"/>
    <property type="match status" value="1"/>
</dbReference>
<organism evidence="7 8">
    <name type="scientific">Streptomyces pathocidini</name>
    <dbReference type="NCBI Taxonomy" id="1650571"/>
    <lineage>
        <taxon>Bacteria</taxon>
        <taxon>Bacillati</taxon>
        <taxon>Actinomycetota</taxon>
        <taxon>Actinomycetes</taxon>
        <taxon>Kitasatosporales</taxon>
        <taxon>Streptomycetaceae</taxon>
        <taxon>Streptomyces</taxon>
    </lineage>
</organism>
<feature type="compositionally biased region" description="Low complexity" evidence="4">
    <location>
        <begin position="329"/>
        <end position="349"/>
    </location>
</feature>
<feature type="region of interest" description="Disordered" evidence="4">
    <location>
        <begin position="329"/>
        <end position="390"/>
    </location>
</feature>
<accession>A0ABW7UPH0</accession>
<evidence type="ECO:0000256" key="3">
    <source>
        <dbReference type="ARBA" id="ARBA00023163"/>
    </source>
</evidence>
<dbReference type="Pfam" id="PF00356">
    <property type="entry name" value="LacI"/>
    <property type="match status" value="1"/>
</dbReference>
<evidence type="ECO:0000313" key="8">
    <source>
        <dbReference type="Proteomes" id="UP001611548"/>
    </source>
</evidence>
<feature type="domain" description="HTH cro/C1-type" evidence="6">
    <location>
        <begin position="3"/>
        <end position="32"/>
    </location>
</feature>
<feature type="compositionally biased region" description="Low complexity" evidence="4">
    <location>
        <begin position="249"/>
        <end position="259"/>
    </location>
</feature>
<dbReference type="PROSITE" id="PS50932">
    <property type="entry name" value="HTH_LACI_2"/>
    <property type="match status" value="1"/>
</dbReference>
<dbReference type="InterPro" id="IPR001387">
    <property type="entry name" value="Cro/C1-type_HTH"/>
</dbReference>
<dbReference type="InterPro" id="IPR000843">
    <property type="entry name" value="HTH_LacI"/>
</dbReference>
<dbReference type="Gene3D" id="3.40.50.2300">
    <property type="match status" value="1"/>
</dbReference>
<keyword evidence="1" id="KW-0805">Transcription regulation</keyword>
<dbReference type="InterPro" id="IPR028082">
    <property type="entry name" value="Peripla_BP_I"/>
</dbReference>
<dbReference type="PROSITE" id="PS50943">
    <property type="entry name" value="HTH_CROC1"/>
    <property type="match status" value="1"/>
</dbReference>